<evidence type="ECO:0000256" key="5">
    <source>
        <dbReference type="ARBA" id="ARBA00023002"/>
    </source>
</evidence>
<keyword evidence="7" id="KW-0411">Iron-sulfur</keyword>
<dbReference type="InterPro" id="IPR016166">
    <property type="entry name" value="FAD-bd_PCMH"/>
</dbReference>
<dbReference type="Gene3D" id="3.90.1170.50">
    <property type="entry name" value="Aldehyde oxidase/xanthine dehydrogenase, a/b hammerhead"/>
    <property type="match status" value="1"/>
</dbReference>
<keyword evidence="11" id="KW-1185">Reference proteome</keyword>
<evidence type="ECO:0000313" key="10">
    <source>
        <dbReference type="EMBL" id="WAQ98033.1"/>
    </source>
</evidence>
<dbReference type="SUPFAM" id="SSF55447">
    <property type="entry name" value="CO dehydrogenase flavoprotein C-terminal domain-like"/>
    <property type="match status" value="1"/>
</dbReference>
<dbReference type="Gene3D" id="3.30.465.10">
    <property type="match status" value="1"/>
</dbReference>
<evidence type="ECO:0000256" key="7">
    <source>
        <dbReference type="ARBA" id="ARBA00023014"/>
    </source>
</evidence>
<evidence type="ECO:0000256" key="1">
    <source>
        <dbReference type="ARBA" id="ARBA00001924"/>
    </source>
</evidence>
<dbReference type="InterPro" id="IPR036856">
    <property type="entry name" value="Ald_Oxase/Xan_DH_a/b_sf"/>
</dbReference>
<dbReference type="Pfam" id="PF20256">
    <property type="entry name" value="MoCoBD_2"/>
    <property type="match status" value="1"/>
</dbReference>
<proteinExistence type="predicted"/>
<comment type="cofactor">
    <cofactor evidence="2">
        <name>FAD</name>
        <dbReference type="ChEBI" id="CHEBI:57692"/>
    </cofactor>
</comment>
<dbReference type="Pfam" id="PF02738">
    <property type="entry name" value="MoCoBD_1"/>
    <property type="match status" value="2"/>
</dbReference>
<dbReference type="SUPFAM" id="SSF47741">
    <property type="entry name" value="CO dehydrogenase ISP C-domain like"/>
    <property type="match status" value="1"/>
</dbReference>
<gene>
    <name evidence="10" type="ORF">MAR_022406</name>
</gene>
<organism evidence="10 11">
    <name type="scientific">Mya arenaria</name>
    <name type="common">Soft-shell clam</name>
    <dbReference type="NCBI Taxonomy" id="6604"/>
    <lineage>
        <taxon>Eukaryota</taxon>
        <taxon>Metazoa</taxon>
        <taxon>Spiralia</taxon>
        <taxon>Lophotrochozoa</taxon>
        <taxon>Mollusca</taxon>
        <taxon>Bivalvia</taxon>
        <taxon>Autobranchia</taxon>
        <taxon>Heteroconchia</taxon>
        <taxon>Euheterodonta</taxon>
        <taxon>Imparidentia</taxon>
        <taxon>Neoheterodontei</taxon>
        <taxon>Myida</taxon>
        <taxon>Myoidea</taxon>
        <taxon>Myidae</taxon>
        <taxon>Mya</taxon>
    </lineage>
</organism>
<evidence type="ECO:0000259" key="9">
    <source>
        <dbReference type="PROSITE" id="PS51387"/>
    </source>
</evidence>
<dbReference type="InterPro" id="IPR006058">
    <property type="entry name" value="2Fe2S_fd_BS"/>
</dbReference>
<comment type="cofactor">
    <cofactor evidence="8">
        <name>[2Fe-2S] cluster</name>
        <dbReference type="ChEBI" id="CHEBI:190135"/>
    </cofactor>
</comment>
<evidence type="ECO:0000256" key="4">
    <source>
        <dbReference type="ARBA" id="ARBA00022723"/>
    </source>
</evidence>
<dbReference type="SUPFAM" id="SSF56003">
    <property type="entry name" value="Molybdenum cofactor-binding domain"/>
    <property type="match status" value="1"/>
</dbReference>
<dbReference type="SUPFAM" id="SSF54665">
    <property type="entry name" value="CO dehydrogenase molybdoprotein N-domain-like"/>
    <property type="match status" value="1"/>
</dbReference>
<dbReference type="PANTHER" id="PTHR45444:SF3">
    <property type="entry name" value="XANTHINE DEHYDROGENASE"/>
    <property type="match status" value="1"/>
</dbReference>
<dbReference type="SUPFAM" id="SSF54292">
    <property type="entry name" value="2Fe-2S ferredoxin-like"/>
    <property type="match status" value="1"/>
</dbReference>
<dbReference type="Pfam" id="PF01315">
    <property type="entry name" value="Ald_Xan_dh_C"/>
    <property type="match status" value="1"/>
</dbReference>
<keyword evidence="5" id="KW-0560">Oxidoreductase</keyword>
<protein>
    <submittedName>
        <fullName evidence="10">XDH-like protein</fullName>
    </submittedName>
</protein>
<dbReference type="InterPro" id="IPR037165">
    <property type="entry name" value="AldOxase/xan_DH_Mopterin-bd_sf"/>
</dbReference>
<dbReference type="EMBL" id="CP111014">
    <property type="protein sequence ID" value="WAQ98033.1"/>
    <property type="molecule type" value="Genomic_DNA"/>
</dbReference>
<dbReference type="Pfam" id="PF00941">
    <property type="entry name" value="FAD_binding_5"/>
    <property type="match status" value="1"/>
</dbReference>
<dbReference type="PANTHER" id="PTHR45444">
    <property type="entry name" value="XANTHINE DEHYDROGENASE"/>
    <property type="match status" value="1"/>
</dbReference>
<dbReference type="InterPro" id="IPR008274">
    <property type="entry name" value="AldOxase/xan_DH_MoCoBD1"/>
</dbReference>
<dbReference type="SUPFAM" id="SSF56176">
    <property type="entry name" value="FAD-binding/transporter-associated domain-like"/>
    <property type="match status" value="1"/>
</dbReference>
<dbReference type="PROSITE" id="PS51387">
    <property type="entry name" value="FAD_PCMH"/>
    <property type="match status" value="1"/>
</dbReference>
<evidence type="ECO:0000256" key="8">
    <source>
        <dbReference type="ARBA" id="ARBA00034078"/>
    </source>
</evidence>
<dbReference type="InterPro" id="IPR001041">
    <property type="entry name" value="2Fe-2S_ferredoxin-type"/>
</dbReference>
<name>A0ABY7DMC3_MYAAR</name>
<dbReference type="InterPro" id="IPR016167">
    <property type="entry name" value="FAD-bd_PCMH_sub1"/>
</dbReference>
<keyword evidence="4" id="KW-0479">Metal-binding</keyword>
<dbReference type="InterPro" id="IPR036683">
    <property type="entry name" value="CO_DH_flav_C_dom_sf"/>
</dbReference>
<sequence length="1157" mass="126916">MMATKMDSLVLFANGQKVVDSAPDPTETLLAYLRRKLGLPGTKEGCGVGGCGACTVMISSHDVMTKRNLCRCTGYRPIIEALSSFSPEVCPMGSQCCRNRDRIETTPSVEKRLIPEKEDQVPIFPPELQLSDAYRSNQAVFGNGKITWYRPVNVHQLLQLRDSFPYALLVMGNTATAFAIKKHDFEGPLIYGGDVADLKRCEVSDSGVTVGSGCTINELEEQLPILEAKIDEEWKKRHIKALYEMLSNYAVQQIRNCATVGGSLLCGRNDSDISTLLHTLSTVVTIASVGGERTAAIQNMKLEKGEIITKVFIPHSERHEYSWYWKVAERRSFSFAIVNGAAAATIGEDNTLTCLRKWNDDLLHGVLERLTVALEAVFDNQPDKYRVALASSFWFKFYAKVTTDLQIATDNDYQSLLTPLYNQEGYHSRQTHEQTSTDAVGREARIKHGDVAVCGQAVFADDIPEGKGELFVALVLSTKAHAKILNVDTSGAMMMEGVRAYLDHRDQATPGGYGPIVKDLLVFATDKVQFWGQPLGAVVAESREMAVRAAAKVTVLYEDLEPIITVQDAIKKESYIGQPMEMVEGDVVAALAKSDIVFQGEYATGLQDHMYLETHVAVARVQEGGEVEVTATGQSLRHHQEAIADLLSIPRHKVTVADLAGRRTGRVARCVLPRDVDMKVNGKRHPFLGVGVSNDGTLEAIDVQLYSNGGYASDLSIPNAVTSFESGYKVRALRVVGRACRTNTASNTAFRGFGHPQGVLVMEDIVSRVAALTGLTAEVIRERNLYKDGDVTPCGTLMKNVTLTSLWRQCHQGSQYEQRLKKVEEFNKQNKWKKRGIAMTASKYGVGHGIQFFNQGAALVNIYLDGSVLVEHGGIEMGQGLNTKCIQVASRALGIPEEKIYTWETSTREVPNTMATVGSMGFDLYGPAIACETLIERLKPSKYCVTCQFTSTAGKGYKIFLASYPRSQKVNIIQAAFVKRVPLSATGFNMKTGNKQDYFTYGTACTEVEIDVLTGENQVVRSDIFVDLGTSVNPAVDIGQIEGAFVQGIGMVTSEDMRVNVDGKNMHCGQLLYKIPSVTSTPRTFNVTLMKNPDIKTTIYSSKSVGEPPLILSMSVIAAIKHAVEAARAQNGQVGYFRMDSPSTVQRIAELCGEQIR</sequence>
<comment type="cofactor">
    <cofactor evidence="1">
        <name>Mo-molybdopterin</name>
        <dbReference type="ChEBI" id="CHEBI:71302"/>
    </cofactor>
</comment>
<dbReference type="Pfam" id="PF00111">
    <property type="entry name" value="Fer2"/>
    <property type="match status" value="1"/>
</dbReference>
<keyword evidence="6" id="KW-0408">Iron</keyword>
<dbReference type="Gene3D" id="3.30.43.10">
    <property type="entry name" value="Uridine Diphospho-n-acetylenolpyruvylglucosamine Reductase, domain 2"/>
    <property type="match status" value="1"/>
</dbReference>
<dbReference type="InterPro" id="IPR016208">
    <property type="entry name" value="Ald_Oxase/xanthine_DH-like"/>
</dbReference>
<dbReference type="InterPro" id="IPR036884">
    <property type="entry name" value="2Fe-2S-bd_dom_sf"/>
</dbReference>
<evidence type="ECO:0000256" key="3">
    <source>
        <dbReference type="ARBA" id="ARBA00022714"/>
    </source>
</evidence>
<dbReference type="PROSITE" id="PS00197">
    <property type="entry name" value="2FE2S_FER_1"/>
    <property type="match status" value="1"/>
</dbReference>
<evidence type="ECO:0000256" key="2">
    <source>
        <dbReference type="ARBA" id="ARBA00001974"/>
    </source>
</evidence>
<dbReference type="InterPro" id="IPR000674">
    <property type="entry name" value="Ald_Oxase/Xan_DH_a/b"/>
</dbReference>
<feature type="domain" description="FAD-binding PCMH-type" evidence="9">
    <location>
        <begin position="141"/>
        <end position="318"/>
    </location>
</feature>
<reference evidence="10" key="1">
    <citation type="submission" date="2022-11" db="EMBL/GenBank/DDBJ databases">
        <title>Centuries of genome instability and evolution in soft-shell clam transmissible cancer (bioRxiv).</title>
        <authorList>
            <person name="Hart S.F.M."/>
            <person name="Yonemitsu M.A."/>
            <person name="Giersch R.M."/>
            <person name="Beal B.F."/>
            <person name="Arriagada G."/>
            <person name="Davis B.W."/>
            <person name="Ostrander E.A."/>
            <person name="Goff S.P."/>
            <person name="Metzger M.J."/>
        </authorList>
    </citation>
    <scope>NUCLEOTIDE SEQUENCE</scope>
    <source>
        <strain evidence="10">MELC-2E11</strain>
        <tissue evidence="10">Siphon/mantle</tissue>
    </source>
</reference>
<evidence type="ECO:0000256" key="6">
    <source>
        <dbReference type="ARBA" id="ARBA00023004"/>
    </source>
</evidence>
<dbReference type="InterPro" id="IPR002346">
    <property type="entry name" value="Mopterin_DH_FAD-bd"/>
</dbReference>
<accession>A0ABY7DMC3</accession>
<dbReference type="Proteomes" id="UP001164746">
    <property type="component" value="Chromosome 3"/>
</dbReference>
<evidence type="ECO:0000313" key="11">
    <source>
        <dbReference type="Proteomes" id="UP001164746"/>
    </source>
</evidence>
<dbReference type="SMART" id="SM01008">
    <property type="entry name" value="Ald_Xan_dh_C"/>
    <property type="match status" value="1"/>
</dbReference>
<dbReference type="InterPro" id="IPR012675">
    <property type="entry name" value="Beta-grasp_dom_sf"/>
</dbReference>
<dbReference type="InterPro" id="IPR036010">
    <property type="entry name" value="2Fe-2S_ferredoxin-like_sf"/>
</dbReference>
<dbReference type="Gene3D" id="3.30.365.10">
    <property type="entry name" value="Aldehyde oxidase/xanthine dehydrogenase, molybdopterin binding domain"/>
    <property type="match status" value="4"/>
</dbReference>
<dbReference type="Gene3D" id="3.10.20.30">
    <property type="match status" value="1"/>
</dbReference>
<keyword evidence="3" id="KW-0001">2Fe-2S</keyword>
<dbReference type="InterPro" id="IPR016169">
    <property type="entry name" value="FAD-bd_PCMH_sub2"/>
</dbReference>
<dbReference type="InterPro" id="IPR036318">
    <property type="entry name" value="FAD-bd_PCMH-like_sf"/>
</dbReference>
<dbReference type="PIRSF" id="PIRSF000127">
    <property type="entry name" value="Xanthine_DH"/>
    <property type="match status" value="1"/>
</dbReference>
<dbReference type="InterPro" id="IPR046867">
    <property type="entry name" value="AldOxase/xan_DH_MoCoBD2"/>
</dbReference>